<reference evidence="1" key="1">
    <citation type="submission" date="2021-01" db="EMBL/GenBank/DDBJ databases">
        <authorList>
            <person name="Corre E."/>
            <person name="Pelletier E."/>
            <person name="Niang G."/>
            <person name="Scheremetjew M."/>
            <person name="Finn R."/>
            <person name="Kale V."/>
            <person name="Holt S."/>
            <person name="Cochrane G."/>
            <person name="Meng A."/>
            <person name="Brown T."/>
            <person name="Cohen L."/>
        </authorList>
    </citation>
    <scope>NUCLEOTIDE SEQUENCE</scope>
    <source>
        <strain evidence="1">Fehren 1</strain>
    </source>
</reference>
<dbReference type="EMBL" id="HBIE01006517">
    <property type="protein sequence ID" value="CAE0307133.1"/>
    <property type="molecule type" value="Transcribed_RNA"/>
</dbReference>
<protein>
    <submittedName>
        <fullName evidence="1">Uncharacterized protein</fullName>
    </submittedName>
</protein>
<name>A0A7S3HWD7_9SPIT</name>
<proteinExistence type="predicted"/>
<gene>
    <name evidence="1" type="ORF">FEHR0123_LOCUS2040</name>
</gene>
<sequence length="136" mass="15098">MFFTLHETAQVATQELSAFTNKKRNSVDADILVPYLVLVTITAFHELCSPQAQTAQKKATEIDLGKEGFLVRMLAMEHFTLHRVSMAIEDYSYVTFKEVEQQILQASISTDHVVLAAQPSQAAGNTIQSAPEQEQA</sequence>
<evidence type="ECO:0000313" key="1">
    <source>
        <dbReference type="EMBL" id="CAE0307133.1"/>
    </source>
</evidence>
<accession>A0A7S3HWD7</accession>
<dbReference type="AlphaFoldDB" id="A0A7S3HWD7"/>
<organism evidence="1">
    <name type="scientific">Favella ehrenbergii</name>
    <dbReference type="NCBI Taxonomy" id="182087"/>
    <lineage>
        <taxon>Eukaryota</taxon>
        <taxon>Sar</taxon>
        <taxon>Alveolata</taxon>
        <taxon>Ciliophora</taxon>
        <taxon>Intramacronucleata</taxon>
        <taxon>Spirotrichea</taxon>
        <taxon>Choreotrichia</taxon>
        <taxon>Tintinnida</taxon>
        <taxon>Xystonellidae</taxon>
        <taxon>Favella</taxon>
    </lineage>
</organism>